<feature type="compositionally biased region" description="Basic and acidic residues" evidence="1">
    <location>
        <begin position="212"/>
        <end position="226"/>
    </location>
</feature>
<feature type="region of interest" description="Disordered" evidence="1">
    <location>
        <begin position="88"/>
        <end position="125"/>
    </location>
</feature>
<dbReference type="Pfam" id="PF22970">
    <property type="entry name" value="DUF7028"/>
    <property type="match status" value="1"/>
</dbReference>
<proteinExistence type="predicted"/>
<comment type="caution">
    <text evidence="3">The sequence shown here is derived from an EMBL/GenBank/DDBJ whole genome shotgun (WGS) entry which is preliminary data.</text>
</comment>
<evidence type="ECO:0000259" key="2">
    <source>
        <dbReference type="Pfam" id="PF22970"/>
    </source>
</evidence>
<dbReference type="EMBL" id="LXQA010020225">
    <property type="protein sequence ID" value="MCH91343.1"/>
    <property type="molecule type" value="Genomic_DNA"/>
</dbReference>
<dbReference type="InterPro" id="IPR054292">
    <property type="entry name" value="DUF7028"/>
</dbReference>
<keyword evidence="4" id="KW-1185">Reference proteome</keyword>
<feature type="non-terminal residue" evidence="3">
    <location>
        <position position="453"/>
    </location>
</feature>
<feature type="domain" description="DUF7028" evidence="2">
    <location>
        <begin position="379"/>
        <end position="444"/>
    </location>
</feature>
<evidence type="ECO:0000313" key="3">
    <source>
        <dbReference type="EMBL" id="MCH91343.1"/>
    </source>
</evidence>
<feature type="region of interest" description="Disordered" evidence="1">
    <location>
        <begin position="260"/>
        <end position="392"/>
    </location>
</feature>
<reference evidence="3 4" key="1">
    <citation type="journal article" date="2018" name="Front. Plant Sci.">
        <title>Red Clover (Trifolium pratense) and Zigzag Clover (T. medium) - A Picture of Genomic Similarities and Differences.</title>
        <authorList>
            <person name="Dluhosova J."/>
            <person name="Istvanek J."/>
            <person name="Nedelnik J."/>
            <person name="Repkova J."/>
        </authorList>
    </citation>
    <scope>NUCLEOTIDE SEQUENCE [LARGE SCALE GENOMIC DNA]</scope>
    <source>
        <strain evidence="4">cv. 10/8</strain>
        <tissue evidence="3">Leaf</tissue>
    </source>
</reference>
<organism evidence="3 4">
    <name type="scientific">Trifolium medium</name>
    <dbReference type="NCBI Taxonomy" id="97028"/>
    <lineage>
        <taxon>Eukaryota</taxon>
        <taxon>Viridiplantae</taxon>
        <taxon>Streptophyta</taxon>
        <taxon>Embryophyta</taxon>
        <taxon>Tracheophyta</taxon>
        <taxon>Spermatophyta</taxon>
        <taxon>Magnoliopsida</taxon>
        <taxon>eudicotyledons</taxon>
        <taxon>Gunneridae</taxon>
        <taxon>Pentapetalae</taxon>
        <taxon>rosids</taxon>
        <taxon>fabids</taxon>
        <taxon>Fabales</taxon>
        <taxon>Fabaceae</taxon>
        <taxon>Papilionoideae</taxon>
        <taxon>50 kb inversion clade</taxon>
        <taxon>NPAAA clade</taxon>
        <taxon>Hologalegina</taxon>
        <taxon>IRL clade</taxon>
        <taxon>Trifolieae</taxon>
        <taxon>Trifolium</taxon>
    </lineage>
</organism>
<name>A0A392MVL4_9FABA</name>
<dbReference type="PANTHER" id="PTHR46508">
    <property type="entry name" value="PHD FINGER FAMILY PROTEIN"/>
    <property type="match status" value="1"/>
</dbReference>
<feature type="compositionally biased region" description="Gly residues" evidence="1">
    <location>
        <begin position="32"/>
        <end position="41"/>
    </location>
</feature>
<feature type="compositionally biased region" description="Basic and acidic residues" evidence="1">
    <location>
        <begin position="266"/>
        <end position="286"/>
    </location>
</feature>
<feature type="region of interest" description="Disordered" evidence="1">
    <location>
        <begin position="198"/>
        <end position="229"/>
    </location>
</feature>
<dbReference type="PANTHER" id="PTHR46508:SF3">
    <property type="entry name" value="ACYL-COA N-ACYLTRANSFERASE WITH RING_FYVE_PHD-TYPE ZINC FINGER PROTEIN"/>
    <property type="match status" value="1"/>
</dbReference>
<accession>A0A392MVL4</accession>
<feature type="region of interest" description="Disordered" evidence="1">
    <location>
        <begin position="1"/>
        <end position="20"/>
    </location>
</feature>
<feature type="region of interest" description="Disordered" evidence="1">
    <location>
        <begin position="25"/>
        <end position="76"/>
    </location>
</feature>
<feature type="compositionally biased region" description="Basic and acidic residues" evidence="1">
    <location>
        <begin position="367"/>
        <end position="392"/>
    </location>
</feature>
<evidence type="ECO:0000313" key="4">
    <source>
        <dbReference type="Proteomes" id="UP000265520"/>
    </source>
</evidence>
<sequence length="453" mass="50298">MEPGARIASPSGVVVKNRSSSGCLIVRKKGDGLGGGVGGGSSSRKQFESKKVRKKPKVDSSDSESSGELLMPSARRIGPETIRVCNSLSALERGGNVGSGEISRKRERMEQIRRNGDGMVEGNGLERRDKKVKLDVFDFDEYDGLGAERMRRRQFDNDGIGLGGGGGGRFMGTMHSGRGSIDREFETGSSKRIVDKRKTSYYDKGSGSHLGDSADHSRIKMKKDGTQRPLPLMKEKFNSDESIRVQGKNGVLKVMVNKKKVGGSVEHYDHRKPVESRQSLRAEGTSKRNVPIRPSSHLETKSAEKQGLLVRPEKKQITTKKSLSSKEDSKGDEQDSDNNDTSMNLEVKNIKAHTSSKKITSENEQTPVHDKLPTTKSSEGKIRRGSGTEKQKLREQIREMLLNKGWTIDYRPRRNRDYLDAVYINPAGTAYWSIIKAYDALQKQLIEDDQQAK</sequence>
<protein>
    <recommendedName>
        <fullName evidence="2">DUF7028 domain-containing protein</fullName>
    </recommendedName>
</protein>
<feature type="compositionally biased region" description="Basic and acidic residues" evidence="1">
    <location>
        <begin position="324"/>
        <end position="333"/>
    </location>
</feature>
<dbReference type="AlphaFoldDB" id="A0A392MVL4"/>
<dbReference type="Proteomes" id="UP000265520">
    <property type="component" value="Unassembled WGS sequence"/>
</dbReference>
<feature type="compositionally biased region" description="Basic and acidic residues" evidence="1">
    <location>
        <begin position="102"/>
        <end position="116"/>
    </location>
</feature>
<evidence type="ECO:0000256" key="1">
    <source>
        <dbReference type="SAM" id="MobiDB-lite"/>
    </source>
</evidence>